<proteinExistence type="predicted"/>
<dbReference type="KEGG" id="ful:C4N20_11385"/>
<organism evidence="2 3">
    <name type="scientific">Fusobacterium ulcerans</name>
    <dbReference type="NCBI Taxonomy" id="861"/>
    <lineage>
        <taxon>Bacteria</taxon>
        <taxon>Fusobacteriati</taxon>
        <taxon>Fusobacteriota</taxon>
        <taxon>Fusobacteriia</taxon>
        <taxon>Fusobacteriales</taxon>
        <taxon>Fusobacteriaceae</taxon>
        <taxon>Fusobacterium</taxon>
    </lineage>
</organism>
<evidence type="ECO:0000313" key="3">
    <source>
        <dbReference type="Proteomes" id="UP000249008"/>
    </source>
</evidence>
<keyword evidence="1" id="KW-0732">Signal</keyword>
<evidence type="ECO:0000313" key="2">
    <source>
        <dbReference type="EMBL" id="SQJ00546.1"/>
    </source>
</evidence>
<evidence type="ECO:0000256" key="1">
    <source>
        <dbReference type="SAM" id="SignalP"/>
    </source>
</evidence>
<feature type="signal peptide" evidence="1">
    <location>
        <begin position="1"/>
        <end position="18"/>
    </location>
</feature>
<reference evidence="2 3" key="1">
    <citation type="submission" date="2018-06" db="EMBL/GenBank/DDBJ databases">
        <authorList>
            <consortium name="Pathogen Informatics"/>
            <person name="Doyle S."/>
        </authorList>
    </citation>
    <scope>NUCLEOTIDE SEQUENCE [LARGE SCALE GENOMIC DNA]</scope>
    <source>
        <strain evidence="2 3">NCTC12112</strain>
    </source>
</reference>
<dbReference type="GeneID" id="78455417"/>
<feature type="chain" id="PRO_5043926096" description="DUF4252 domain-containing protein" evidence="1">
    <location>
        <begin position="19"/>
        <end position="120"/>
    </location>
</feature>
<protein>
    <recommendedName>
        <fullName evidence="4">DUF4252 domain-containing protein</fullName>
    </recommendedName>
</protein>
<dbReference type="AlphaFoldDB" id="A0AAX2J805"/>
<evidence type="ECO:0008006" key="4">
    <source>
        <dbReference type="Google" id="ProtNLM"/>
    </source>
</evidence>
<gene>
    <name evidence="2" type="ORF">NCTC12112_00833</name>
</gene>
<dbReference type="Proteomes" id="UP000249008">
    <property type="component" value="Chromosome 1"/>
</dbReference>
<name>A0AAX2J805_9FUSO</name>
<dbReference type="RefSeq" id="WP_005976443.1">
    <property type="nucleotide sequence ID" value="NZ_CABKNW010000001.1"/>
</dbReference>
<dbReference type="EMBL" id="LS483487">
    <property type="protein sequence ID" value="SQJ00546.1"/>
    <property type="molecule type" value="Genomic_DNA"/>
</dbReference>
<sequence>MKKIILFFILALNFSGFAENQEIIEGGIVKYDNHSHVVGIFASRDEAVQIFKDRVEYFAKEYEIVKSEKFTDENGEGKITILIHREKKDLQCFVMLEGNKIIYGNMISEGDCAIIKKYLN</sequence>
<accession>A0AAX2J805</accession>